<proteinExistence type="predicted"/>
<dbReference type="OrthoDB" id="9806213at2"/>
<sequence length="734" mass="81141">MELGDIAFAPYVRRWRTALADLPAEGYGVLVDAITCRQAERLGVVVDDWTSSDAAALERARALLDEVDCDGREALWDEPHTLGWFHQHFGEVERDASNRAHTRDEEKHASGTVTTQLYTPRWVADFLAKTCLDTVSDTASTPREHRCGGILPSDSVSGTASTPREHRCGGILPSDSVSGTASTPREHRCGGILPSDSVSGTASTPRELRCGGILPSLTVCDPAVGGGQMLLAALDDLISRGVEPADAAARLYGVDLDTRAVDVARRALALAVARHLGRRDEAAEAAIQANVRVADGLFDELGEFDVVITNPPYMGSRSMPAALKERIRATYRPFHADLYTAFIRRCHELSTHTVGVLAQQTVWFLSRFRKARSWLLDHGELVAFMHLGAHAFANLNGEKANVVAFVQSRAGAGEPTEFIDLRAYSDAAAKRDAFVERRDEHTRREPATAFDALPGRVLAHWLPQRLRAHFDGGRTLADLADIPGSQNKTGKNRRYVKNWREVDPGELRSAPEIVGEAGADDGRWVFYSKGGRYAPWWGNWHNVVDWSDEARAFYADNRTSNLLAQKWWFREGICYTDFGGRTFNARLMPRGCVFDMAGPAIFPHDPDDLYVLLAVLNSTPVRALLNAMNPSLHYQVRDLRNLPVPEWSADLAAELAGRARRLVDGMKEVACFVDDSPRSLCRDTADAEQVRAFGAECATLEREVDEMVCELYGCSELVESGERPVHDYLGRFEK</sequence>
<dbReference type="Pfam" id="PF07669">
    <property type="entry name" value="Eco57I"/>
    <property type="match status" value="1"/>
</dbReference>
<evidence type="ECO:0000313" key="8">
    <source>
        <dbReference type="EMBL" id="QDG51972.1"/>
    </source>
</evidence>
<dbReference type="PANTHER" id="PTHR33841:SF1">
    <property type="entry name" value="DNA METHYLTRANSFERASE A"/>
    <property type="match status" value="1"/>
</dbReference>
<dbReference type="PANTHER" id="PTHR33841">
    <property type="entry name" value="DNA METHYLTRANSFERASE YEEA-RELATED"/>
    <property type="match status" value="1"/>
</dbReference>
<dbReference type="Gene3D" id="3.40.50.150">
    <property type="entry name" value="Vaccinia Virus protein VP39"/>
    <property type="match status" value="1"/>
</dbReference>
<dbReference type="GO" id="GO:0003676">
    <property type="term" value="F:nucleic acid binding"/>
    <property type="evidence" value="ECO:0007669"/>
    <property type="project" value="InterPro"/>
</dbReference>
<dbReference type="InterPro" id="IPR011639">
    <property type="entry name" value="MethylTrfase_TaqI-like_dom"/>
</dbReference>
<dbReference type="Proteomes" id="UP000315995">
    <property type="component" value="Chromosome"/>
</dbReference>
<evidence type="ECO:0000256" key="4">
    <source>
        <dbReference type="ARBA" id="ARBA00022691"/>
    </source>
</evidence>
<dbReference type="GO" id="GO:0009007">
    <property type="term" value="F:site-specific DNA-methyltransferase (adenine-specific) activity"/>
    <property type="evidence" value="ECO:0007669"/>
    <property type="project" value="UniProtKB-EC"/>
</dbReference>
<protein>
    <recommendedName>
        <fullName evidence="1">site-specific DNA-methyltransferase (adenine-specific)</fullName>
        <ecNumber evidence="1">2.1.1.72</ecNumber>
    </recommendedName>
</protein>
<reference evidence="8 9" key="1">
    <citation type="submission" date="2019-06" db="EMBL/GenBank/DDBJ databases">
        <title>Persicimonas caeni gen. nov., sp. nov., a predatory bacterium isolated from solar saltern.</title>
        <authorList>
            <person name="Wang S."/>
        </authorList>
    </citation>
    <scope>NUCLEOTIDE SEQUENCE [LARGE SCALE GENOMIC DNA]</scope>
    <source>
        <strain evidence="8 9">YN101</strain>
    </source>
</reference>
<name>A0A4Y6PUH6_PERCE</name>
<dbReference type="GO" id="GO:0032259">
    <property type="term" value="P:methylation"/>
    <property type="evidence" value="ECO:0007669"/>
    <property type="project" value="UniProtKB-KW"/>
</dbReference>
<dbReference type="RefSeq" id="WP_141198450.1">
    <property type="nucleotide sequence ID" value="NZ_CP041186.1"/>
</dbReference>
<evidence type="ECO:0000256" key="1">
    <source>
        <dbReference type="ARBA" id="ARBA00011900"/>
    </source>
</evidence>
<dbReference type="SUPFAM" id="SSF53335">
    <property type="entry name" value="S-adenosyl-L-methionine-dependent methyltransferases"/>
    <property type="match status" value="1"/>
</dbReference>
<feature type="region of interest" description="Disordered" evidence="6">
    <location>
        <begin position="138"/>
        <end position="205"/>
    </location>
</feature>
<dbReference type="PROSITE" id="PS00092">
    <property type="entry name" value="N6_MTASE"/>
    <property type="match status" value="1"/>
</dbReference>
<organism evidence="8 9">
    <name type="scientific">Persicimonas caeni</name>
    <dbReference type="NCBI Taxonomy" id="2292766"/>
    <lineage>
        <taxon>Bacteria</taxon>
        <taxon>Deltaproteobacteria</taxon>
        <taxon>Bradymonadales</taxon>
        <taxon>Bradymonadaceae</taxon>
        <taxon>Persicimonas</taxon>
    </lineage>
</organism>
<dbReference type="EMBL" id="CP041186">
    <property type="protein sequence ID" value="QDG51972.1"/>
    <property type="molecule type" value="Genomic_DNA"/>
</dbReference>
<keyword evidence="2" id="KW-0489">Methyltransferase</keyword>
<evidence type="ECO:0000313" key="9">
    <source>
        <dbReference type="Proteomes" id="UP000315995"/>
    </source>
</evidence>
<evidence type="ECO:0000259" key="7">
    <source>
        <dbReference type="Pfam" id="PF07669"/>
    </source>
</evidence>
<evidence type="ECO:0000256" key="3">
    <source>
        <dbReference type="ARBA" id="ARBA00022679"/>
    </source>
</evidence>
<keyword evidence="3" id="KW-0808">Transferase</keyword>
<evidence type="ECO:0000256" key="5">
    <source>
        <dbReference type="ARBA" id="ARBA00047942"/>
    </source>
</evidence>
<feature type="domain" description="Type II methyltransferase M.TaqI-like" evidence="7">
    <location>
        <begin position="251"/>
        <end position="388"/>
    </location>
</feature>
<evidence type="ECO:0000256" key="6">
    <source>
        <dbReference type="SAM" id="MobiDB-lite"/>
    </source>
</evidence>
<keyword evidence="9" id="KW-1185">Reference proteome</keyword>
<gene>
    <name evidence="8" type="ORF">FIV42_14860</name>
</gene>
<keyword evidence="4" id="KW-0949">S-adenosyl-L-methionine</keyword>
<dbReference type="GO" id="GO:0006304">
    <property type="term" value="P:DNA modification"/>
    <property type="evidence" value="ECO:0007669"/>
    <property type="project" value="InterPro"/>
</dbReference>
<dbReference type="InterPro" id="IPR002052">
    <property type="entry name" value="DNA_methylase_N6_adenine_CS"/>
</dbReference>
<dbReference type="EC" id="2.1.1.72" evidence="1"/>
<comment type="catalytic activity">
    <reaction evidence="5">
        <text>a 2'-deoxyadenosine in DNA + S-adenosyl-L-methionine = an N(6)-methyl-2'-deoxyadenosine in DNA + S-adenosyl-L-homocysteine + H(+)</text>
        <dbReference type="Rhea" id="RHEA:15197"/>
        <dbReference type="Rhea" id="RHEA-COMP:12418"/>
        <dbReference type="Rhea" id="RHEA-COMP:12419"/>
        <dbReference type="ChEBI" id="CHEBI:15378"/>
        <dbReference type="ChEBI" id="CHEBI:57856"/>
        <dbReference type="ChEBI" id="CHEBI:59789"/>
        <dbReference type="ChEBI" id="CHEBI:90615"/>
        <dbReference type="ChEBI" id="CHEBI:90616"/>
        <dbReference type="EC" id="2.1.1.72"/>
    </reaction>
</comment>
<accession>A0A5B8Y9Z7</accession>
<dbReference type="AlphaFoldDB" id="A0A4Y6PUH6"/>
<dbReference type="InterPro" id="IPR029063">
    <property type="entry name" value="SAM-dependent_MTases_sf"/>
</dbReference>
<dbReference type="CDD" id="cd02440">
    <property type="entry name" value="AdoMet_MTases"/>
    <property type="match status" value="1"/>
</dbReference>
<evidence type="ECO:0000256" key="2">
    <source>
        <dbReference type="ARBA" id="ARBA00022603"/>
    </source>
</evidence>
<dbReference type="InterPro" id="IPR050953">
    <property type="entry name" value="N4_N6_ade-DNA_methylase"/>
</dbReference>
<accession>A0A4Y6PUH6</accession>